<keyword evidence="5" id="KW-1185">Reference proteome</keyword>
<feature type="transmembrane region" description="Helical" evidence="2">
    <location>
        <begin position="99"/>
        <end position="122"/>
    </location>
</feature>
<evidence type="ECO:0000313" key="4">
    <source>
        <dbReference type="EMBL" id="KAK8859057.1"/>
    </source>
</evidence>
<evidence type="ECO:0000256" key="1">
    <source>
        <dbReference type="SAM" id="MobiDB-lite"/>
    </source>
</evidence>
<protein>
    <submittedName>
        <fullName evidence="4">Ca2+ regulator and membrane fusion protein Fig1-domain-containing protein</fullName>
    </submittedName>
</protein>
<keyword evidence="3" id="KW-0732">Signal</keyword>
<organism evidence="4 5">
    <name type="scientific">Apiospora arundinis</name>
    <dbReference type="NCBI Taxonomy" id="335852"/>
    <lineage>
        <taxon>Eukaryota</taxon>
        <taxon>Fungi</taxon>
        <taxon>Dikarya</taxon>
        <taxon>Ascomycota</taxon>
        <taxon>Pezizomycotina</taxon>
        <taxon>Sordariomycetes</taxon>
        <taxon>Xylariomycetidae</taxon>
        <taxon>Amphisphaeriales</taxon>
        <taxon>Apiosporaceae</taxon>
        <taxon>Apiospora</taxon>
    </lineage>
</organism>
<proteinExistence type="predicted"/>
<feature type="chain" id="PRO_5046932200" evidence="3">
    <location>
        <begin position="19"/>
        <end position="244"/>
    </location>
</feature>
<feature type="signal peptide" evidence="3">
    <location>
        <begin position="1"/>
        <end position="18"/>
    </location>
</feature>
<accession>A0ABR2I8C0</accession>
<sequence length="244" mass="26081">MPMFYVLCLVGCISTSPGIPDLYIVSLTGSKSQDTSELRVGYLGICIKLHSDMPDSRACHPSIGSSEKDLQRQLFPLGDGGASEVRQLLDVGLALQSKLLLPILAGTGPAFMAGVACLFVLLRKVKSNLGQSPPGIIRLRRCAICLLWLSTTGSLASALATTMTTAALEYSLTDLHSATFEVNRGLPIIGLQWTLALLSTLLSGMAWFAVRSEGGFGARTNDDPEFLAPKDTDYGSEPLPYPPY</sequence>
<feature type="transmembrane region" description="Helical" evidence="2">
    <location>
        <begin position="188"/>
        <end position="210"/>
    </location>
</feature>
<gene>
    <name evidence="4" type="ORF">PGQ11_009791</name>
</gene>
<evidence type="ECO:0000313" key="5">
    <source>
        <dbReference type="Proteomes" id="UP001390339"/>
    </source>
</evidence>
<evidence type="ECO:0000256" key="2">
    <source>
        <dbReference type="SAM" id="Phobius"/>
    </source>
</evidence>
<keyword evidence="2" id="KW-0472">Membrane</keyword>
<name>A0ABR2I8C0_9PEZI</name>
<dbReference type="EMBL" id="JAPCWZ010000006">
    <property type="protein sequence ID" value="KAK8859057.1"/>
    <property type="molecule type" value="Genomic_DNA"/>
</dbReference>
<comment type="caution">
    <text evidence="4">The sequence shown here is derived from an EMBL/GenBank/DDBJ whole genome shotgun (WGS) entry which is preliminary data.</text>
</comment>
<evidence type="ECO:0000256" key="3">
    <source>
        <dbReference type="SAM" id="SignalP"/>
    </source>
</evidence>
<feature type="region of interest" description="Disordered" evidence="1">
    <location>
        <begin position="221"/>
        <end position="244"/>
    </location>
</feature>
<feature type="transmembrane region" description="Helical" evidence="2">
    <location>
        <begin position="143"/>
        <end position="168"/>
    </location>
</feature>
<dbReference type="InterPro" id="IPR033481">
    <property type="entry name" value="Dni1/Fig1"/>
</dbReference>
<dbReference type="Pfam" id="PF12351">
    <property type="entry name" value="Fig1"/>
    <property type="match status" value="1"/>
</dbReference>
<keyword evidence="2" id="KW-0812">Transmembrane</keyword>
<keyword evidence="2" id="KW-1133">Transmembrane helix</keyword>
<dbReference type="Proteomes" id="UP001390339">
    <property type="component" value="Unassembled WGS sequence"/>
</dbReference>
<reference evidence="4 5" key="1">
    <citation type="journal article" date="2024" name="IMA Fungus">
        <title>Apiospora arundinis, a panoply of carbohydrate-active enzymes and secondary metabolites.</title>
        <authorList>
            <person name="Sorensen T."/>
            <person name="Petersen C."/>
            <person name="Muurmann A.T."/>
            <person name="Christiansen J.V."/>
            <person name="Brundto M.L."/>
            <person name="Overgaard C.K."/>
            <person name="Boysen A.T."/>
            <person name="Wollenberg R.D."/>
            <person name="Larsen T.O."/>
            <person name="Sorensen J.L."/>
            <person name="Nielsen K.L."/>
            <person name="Sondergaard T.E."/>
        </authorList>
    </citation>
    <scope>NUCLEOTIDE SEQUENCE [LARGE SCALE GENOMIC DNA]</scope>
    <source>
        <strain evidence="4 5">AAU 773</strain>
    </source>
</reference>